<evidence type="ECO:0000313" key="1">
    <source>
        <dbReference type="EMBL" id="BCB73566.1"/>
    </source>
</evidence>
<sequence>MRYVVLAEVNVTLRGSKSWDIIFSGDPNTDGIATWVGIMRAMTIPAIANAEPCRC</sequence>
<protein>
    <submittedName>
        <fullName evidence="1">Uncharacterized protein</fullName>
    </submittedName>
</protein>
<gene>
    <name evidence="1" type="ORF">HMEPL2_39170</name>
</gene>
<accession>A0A6F8XIC4</accession>
<dbReference type="EMBL" id="AP022869">
    <property type="protein sequence ID" value="BCB73566.1"/>
    <property type="molecule type" value="Genomic_DNA"/>
</dbReference>
<keyword evidence="2" id="KW-1185">Reference proteome</keyword>
<proteinExistence type="predicted"/>
<organism evidence="1 2">
    <name type="scientific">Vreelandella aquamarina</name>
    <dbReference type="NCBI Taxonomy" id="77097"/>
    <lineage>
        <taxon>Bacteria</taxon>
        <taxon>Pseudomonadati</taxon>
        <taxon>Pseudomonadota</taxon>
        <taxon>Gammaproteobacteria</taxon>
        <taxon>Oceanospirillales</taxon>
        <taxon>Halomonadaceae</taxon>
        <taxon>Vreelandella</taxon>
    </lineage>
</organism>
<dbReference type="AlphaFoldDB" id="A0A6F8XIC4"/>
<name>A0A6F8XIC4_9GAMM</name>
<reference evidence="1 2" key="1">
    <citation type="submission" date="2020-03" db="EMBL/GenBank/DDBJ databases">
        <title>Complete Genome Sequence of Halomonas meridiana strain Eplume2, isolated from hydrothermal-plume in the north east Pacific Ocean.</title>
        <authorList>
            <person name="Kurihara Y."/>
            <person name="Kawai S."/>
            <person name="Sakai A."/>
            <person name="Galipon J."/>
            <person name="Arakawa K."/>
        </authorList>
    </citation>
    <scope>NUCLEOTIDE SEQUENCE [LARGE SCALE GENOMIC DNA]</scope>
    <source>
        <strain evidence="1 2">Eplume2</strain>
    </source>
</reference>
<evidence type="ECO:0000313" key="2">
    <source>
        <dbReference type="Proteomes" id="UP000501053"/>
    </source>
</evidence>
<dbReference type="Proteomes" id="UP000501053">
    <property type="component" value="Chromosome"/>
</dbReference>